<protein>
    <submittedName>
        <fullName evidence="1">Uncharacterized protein</fullName>
    </submittedName>
</protein>
<dbReference type="InterPro" id="IPR029055">
    <property type="entry name" value="Ntn_hydrolases_N"/>
</dbReference>
<sequence length="257" mass="29159">MRFSITIVLVLIYSIGLKAQNTYNNVHGTLILVATGKDGIMLAVDSRLTLTDKDKTIGLVDSIDKIYTLKGFSVCYEGTGILDSNRFLSASFSEYNKLHRKKQSFSEAVKGYVDFMKTRYEKQLNTSLKNNAFVFAGYENNKPHITLWTPADGEIRFNDSDTIMECTHEKIKTYFGPYDPQSSCAQMSVQAVKAMQRYIDEDKSFAAGKPFKTIMIRPNNTTITLNNFRGKQFYTTAAFNTAINKKQITLFMIKEDN</sequence>
<name>A0A931E4C7_9BACT</name>
<dbReference type="AlphaFoldDB" id="A0A931E4C7"/>
<evidence type="ECO:0000313" key="2">
    <source>
        <dbReference type="Proteomes" id="UP000628448"/>
    </source>
</evidence>
<comment type="caution">
    <text evidence="1">The sequence shown here is derived from an EMBL/GenBank/DDBJ whole genome shotgun (WGS) entry which is preliminary data.</text>
</comment>
<dbReference type="SUPFAM" id="SSF56235">
    <property type="entry name" value="N-terminal nucleophile aminohydrolases (Ntn hydrolases)"/>
    <property type="match status" value="1"/>
</dbReference>
<gene>
    <name evidence="1" type="ORF">I5907_00775</name>
</gene>
<dbReference type="CDD" id="cd01901">
    <property type="entry name" value="Ntn_hydrolase"/>
    <property type="match status" value="1"/>
</dbReference>
<dbReference type="Proteomes" id="UP000628448">
    <property type="component" value="Unassembled WGS sequence"/>
</dbReference>
<organism evidence="1 2">
    <name type="scientific">Panacibacter microcysteis</name>
    <dbReference type="NCBI Taxonomy" id="2793269"/>
    <lineage>
        <taxon>Bacteria</taxon>
        <taxon>Pseudomonadati</taxon>
        <taxon>Bacteroidota</taxon>
        <taxon>Chitinophagia</taxon>
        <taxon>Chitinophagales</taxon>
        <taxon>Chitinophagaceae</taxon>
        <taxon>Panacibacter</taxon>
    </lineage>
</organism>
<evidence type="ECO:0000313" key="1">
    <source>
        <dbReference type="EMBL" id="MBG9374753.1"/>
    </source>
</evidence>
<dbReference type="RefSeq" id="WP_196988846.1">
    <property type="nucleotide sequence ID" value="NZ_JADWYR010000001.1"/>
</dbReference>
<dbReference type="Gene3D" id="3.60.20.10">
    <property type="entry name" value="Glutamine Phosphoribosylpyrophosphate, subunit 1, domain 1"/>
    <property type="match status" value="1"/>
</dbReference>
<dbReference type="EMBL" id="JADWYR010000001">
    <property type="protein sequence ID" value="MBG9374753.1"/>
    <property type="molecule type" value="Genomic_DNA"/>
</dbReference>
<proteinExistence type="predicted"/>
<keyword evidence="2" id="KW-1185">Reference proteome</keyword>
<reference evidence="1" key="1">
    <citation type="submission" date="2020-11" db="EMBL/GenBank/DDBJ databases">
        <title>Bacterial whole genome sequence for Panacibacter sp. DH6.</title>
        <authorList>
            <person name="Le V."/>
            <person name="Ko S."/>
            <person name="Ahn C.-Y."/>
            <person name="Oh H.-M."/>
        </authorList>
    </citation>
    <scope>NUCLEOTIDE SEQUENCE</scope>
    <source>
        <strain evidence="1">DH6</strain>
    </source>
</reference>
<accession>A0A931E4C7</accession>